<proteinExistence type="predicted"/>
<evidence type="ECO:0000256" key="1">
    <source>
        <dbReference type="SAM" id="SignalP"/>
    </source>
</evidence>
<feature type="chain" id="PRO_5016041786" evidence="1">
    <location>
        <begin position="20"/>
        <end position="237"/>
    </location>
</feature>
<feature type="signal peptide" evidence="1">
    <location>
        <begin position="1"/>
        <end position="19"/>
    </location>
</feature>
<evidence type="ECO:0000313" key="3">
    <source>
        <dbReference type="Proteomes" id="UP000246058"/>
    </source>
</evidence>
<dbReference type="KEGG" id="meti:DK427_03545"/>
<name>A0A2U8VML9_9HYPH</name>
<accession>A0A2U8VML9</accession>
<gene>
    <name evidence="2" type="ORF">DK427_03545</name>
</gene>
<dbReference type="Pfam" id="PF04402">
    <property type="entry name" value="SIMPL"/>
    <property type="match status" value="1"/>
</dbReference>
<dbReference type="GO" id="GO:0006974">
    <property type="term" value="P:DNA damage response"/>
    <property type="evidence" value="ECO:0007669"/>
    <property type="project" value="TreeGrafter"/>
</dbReference>
<keyword evidence="3" id="KW-1185">Reference proteome</keyword>
<dbReference type="Proteomes" id="UP000246058">
    <property type="component" value="Chromosome"/>
</dbReference>
<dbReference type="EMBL" id="CP029551">
    <property type="protein sequence ID" value="AWN34929.1"/>
    <property type="molecule type" value="Genomic_DNA"/>
</dbReference>
<evidence type="ECO:0000313" key="2">
    <source>
        <dbReference type="EMBL" id="AWN34929.1"/>
    </source>
</evidence>
<reference evidence="2 3" key="1">
    <citation type="submission" date="2018-05" db="EMBL/GenBank/DDBJ databases">
        <title>Complete Genome Sequence of Methylobacterium sp. 17Sr1-43.</title>
        <authorList>
            <person name="Srinivasan S."/>
        </authorList>
    </citation>
    <scope>NUCLEOTIDE SEQUENCE [LARGE SCALE GENOMIC DNA]</scope>
    <source>
        <strain evidence="2 3">17Sr1-43</strain>
    </source>
</reference>
<dbReference type="AlphaFoldDB" id="A0A2U8VML9"/>
<organism evidence="2 3">
    <name type="scientific">Methylobacterium radiodurans</name>
    <dbReference type="NCBI Taxonomy" id="2202828"/>
    <lineage>
        <taxon>Bacteria</taxon>
        <taxon>Pseudomonadati</taxon>
        <taxon>Pseudomonadota</taxon>
        <taxon>Alphaproteobacteria</taxon>
        <taxon>Hyphomicrobiales</taxon>
        <taxon>Methylobacteriaceae</taxon>
        <taxon>Methylobacterium</taxon>
    </lineage>
</organism>
<dbReference type="Gene3D" id="3.30.70.2970">
    <property type="entry name" value="Protein of unknown function (DUF541), domain 2"/>
    <property type="match status" value="1"/>
</dbReference>
<dbReference type="OrthoDB" id="9813144at2"/>
<dbReference type="PANTHER" id="PTHR34387:SF2">
    <property type="entry name" value="SLR1258 PROTEIN"/>
    <property type="match status" value="1"/>
</dbReference>
<protein>
    <submittedName>
        <fullName evidence="2">SIMPL domain-containing protein</fullName>
    </submittedName>
</protein>
<dbReference type="RefSeq" id="WP_109950061.1">
    <property type="nucleotide sequence ID" value="NZ_CP029551.1"/>
</dbReference>
<sequence length="237" mass="23721">MRAALAGLVLLFAAAPARADDACDHAISVTGRAAASRPPDFAAVTVGVEAKAQSPAAALDAASKAVAGVVALGRDLGVPESDIGTSAVVLEPATRAVTRPNGTVESQADGYRAANAVTIRLADMARLGDLLRRALDAGANRIDSIGFGLNDPEKVDAELQVAAARDARARAAELAEAVGAKLGRLCSLSGSGSAAPPPMPMAAQARMKAPAPGRRVPIAAGTIESRSEVAASFAVAQ</sequence>
<dbReference type="InterPro" id="IPR052022">
    <property type="entry name" value="26kDa_periplasmic_antigen"/>
</dbReference>
<dbReference type="InterPro" id="IPR007497">
    <property type="entry name" value="SIMPL/DUF541"/>
</dbReference>
<keyword evidence="1" id="KW-0732">Signal</keyword>
<dbReference type="Gene3D" id="3.30.110.170">
    <property type="entry name" value="Protein of unknown function (DUF541), domain 1"/>
    <property type="match status" value="1"/>
</dbReference>
<dbReference type="PANTHER" id="PTHR34387">
    <property type="entry name" value="SLR1258 PROTEIN"/>
    <property type="match status" value="1"/>
</dbReference>